<dbReference type="Pfam" id="PF04101">
    <property type="entry name" value="Glyco_tran_28_C"/>
    <property type="match status" value="1"/>
</dbReference>
<evidence type="ECO:0000256" key="7">
    <source>
        <dbReference type="ARBA" id="ARBA00023136"/>
    </source>
</evidence>
<dbReference type="GO" id="GO:0051301">
    <property type="term" value="P:cell division"/>
    <property type="evidence" value="ECO:0007669"/>
    <property type="project" value="UniProtKB-KW"/>
</dbReference>
<keyword evidence="4 10" id="KW-0808">Transferase</keyword>
<keyword evidence="3 10" id="KW-0328">Glycosyltransferase</keyword>
<keyword evidence="1 10" id="KW-1003">Cell membrane</keyword>
<evidence type="ECO:0000256" key="1">
    <source>
        <dbReference type="ARBA" id="ARBA00022475"/>
    </source>
</evidence>
<evidence type="ECO:0000256" key="2">
    <source>
        <dbReference type="ARBA" id="ARBA00022618"/>
    </source>
</evidence>
<feature type="binding site" evidence="10">
    <location>
        <begin position="13"/>
        <end position="15"/>
    </location>
    <ligand>
        <name>UDP-N-acetyl-alpha-D-glucosamine</name>
        <dbReference type="ChEBI" id="CHEBI:57705"/>
    </ligand>
</feature>
<dbReference type="InterPro" id="IPR007235">
    <property type="entry name" value="Glyco_trans_28_C"/>
</dbReference>
<dbReference type="OrthoDB" id="9808936at2"/>
<dbReference type="EC" id="2.4.1.227" evidence="10"/>
<evidence type="ECO:0000259" key="12">
    <source>
        <dbReference type="Pfam" id="PF04101"/>
    </source>
</evidence>
<dbReference type="GO" id="GO:0071555">
    <property type="term" value="P:cell wall organization"/>
    <property type="evidence" value="ECO:0007669"/>
    <property type="project" value="UniProtKB-KW"/>
</dbReference>
<evidence type="ECO:0000256" key="6">
    <source>
        <dbReference type="ARBA" id="ARBA00022984"/>
    </source>
</evidence>
<comment type="function">
    <text evidence="10">Cell wall formation. Catalyzes the transfer of a GlcNAc subunit on undecaprenyl-pyrophosphoryl-MurNAc-pentapeptide (lipid intermediate I) to form undecaprenyl-pyrophosphoryl-MurNAc-(pentapeptide)GlcNAc (lipid intermediate II).</text>
</comment>
<feature type="binding site" evidence="10">
    <location>
        <position position="203"/>
    </location>
    <ligand>
        <name>UDP-N-acetyl-alpha-D-glucosamine</name>
        <dbReference type="ChEBI" id="CHEBI:57705"/>
    </ligand>
</feature>
<dbReference type="NCBIfam" id="TIGR01133">
    <property type="entry name" value="murG"/>
    <property type="match status" value="1"/>
</dbReference>
<dbReference type="GO" id="GO:0050511">
    <property type="term" value="F:undecaprenyldiphospho-muramoylpentapeptide beta-N-acetylglucosaminyltransferase activity"/>
    <property type="evidence" value="ECO:0007669"/>
    <property type="project" value="UniProtKB-UniRule"/>
</dbReference>
<feature type="binding site" evidence="10">
    <location>
        <position position="305"/>
    </location>
    <ligand>
        <name>UDP-N-acetyl-alpha-D-glucosamine</name>
        <dbReference type="ChEBI" id="CHEBI:57705"/>
    </ligand>
</feature>
<dbReference type="HAMAP" id="MF_00033">
    <property type="entry name" value="MurG"/>
    <property type="match status" value="1"/>
</dbReference>
<dbReference type="SUPFAM" id="SSF53756">
    <property type="entry name" value="UDP-Glycosyltransferase/glycogen phosphorylase"/>
    <property type="match status" value="1"/>
</dbReference>
<dbReference type="Pfam" id="PF03033">
    <property type="entry name" value="Glyco_transf_28"/>
    <property type="match status" value="1"/>
</dbReference>
<keyword evidence="8 10" id="KW-0131">Cell cycle</keyword>
<evidence type="ECO:0000259" key="11">
    <source>
        <dbReference type="Pfam" id="PF03033"/>
    </source>
</evidence>
<dbReference type="InterPro" id="IPR004276">
    <property type="entry name" value="GlycoTrans_28_N"/>
</dbReference>
<protein>
    <recommendedName>
        <fullName evidence="10">UDP-N-acetylglucosamine--N-acetylmuramyl-(pentapeptide) pyrophosphoryl-undecaprenol N-acetylglucosamine transferase</fullName>
        <ecNumber evidence="10">2.4.1.227</ecNumber>
    </recommendedName>
    <alternativeName>
        <fullName evidence="10">Undecaprenyl-PP-MurNAc-pentapeptide-UDPGlcNAc GlcNAc transferase</fullName>
    </alternativeName>
</protein>
<dbReference type="Gene3D" id="3.40.50.2000">
    <property type="entry name" value="Glycogen Phosphorylase B"/>
    <property type="match status" value="2"/>
</dbReference>
<dbReference type="AlphaFoldDB" id="A0A2I1JZ21"/>
<comment type="caution">
    <text evidence="10">Lacks conserved residue(s) required for the propagation of feature annotation.</text>
</comment>
<gene>
    <name evidence="10 13" type="primary">murG</name>
    <name evidence="13" type="ORF">CYJ57_05180</name>
</gene>
<reference evidence="13" key="1">
    <citation type="submission" date="2017-12" db="EMBL/GenBank/DDBJ databases">
        <title>Phylogenetic diversity of female urinary microbiome.</title>
        <authorList>
            <person name="Thomas-White K."/>
            <person name="Wolfe A.J."/>
        </authorList>
    </citation>
    <scope>NUCLEOTIDE SEQUENCE [LARGE SCALE GENOMIC DNA]</scope>
    <source>
        <strain evidence="13">UMB0898</strain>
    </source>
</reference>
<keyword evidence="7 10" id="KW-0472">Membrane</keyword>
<dbReference type="GO" id="GO:0009252">
    <property type="term" value="P:peptidoglycan biosynthetic process"/>
    <property type="evidence" value="ECO:0007669"/>
    <property type="project" value="UniProtKB-UniRule"/>
</dbReference>
<evidence type="ECO:0000256" key="5">
    <source>
        <dbReference type="ARBA" id="ARBA00022960"/>
    </source>
</evidence>
<keyword evidence="5 10" id="KW-0133">Cell shape</keyword>
<evidence type="ECO:0000256" key="8">
    <source>
        <dbReference type="ARBA" id="ARBA00023306"/>
    </source>
</evidence>
<dbReference type="EMBL" id="PKHE01000012">
    <property type="protein sequence ID" value="PKY88613.1"/>
    <property type="molecule type" value="Genomic_DNA"/>
</dbReference>
<feature type="domain" description="Glycosyl transferase family 28 C-terminal" evidence="12">
    <location>
        <begin position="196"/>
        <end position="362"/>
    </location>
</feature>
<comment type="similarity">
    <text evidence="10">Belongs to the glycosyltransferase 28 family. MurG subfamily.</text>
</comment>
<comment type="subcellular location">
    <subcellularLocation>
        <location evidence="10">Cell membrane</location>
        <topology evidence="10">Peripheral membrane protein</topology>
        <orientation evidence="10">Cytoplasmic side</orientation>
    </subcellularLocation>
</comment>
<feature type="binding site" evidence="10">
    <location>
        <position position="128"/>
    </location>
    <ligand>
        <name>UDP-N-acetyl-alpha-D-glucosamine</name>
        <dbReference type="ChEBI" id="CHEBI:57705"/>
    </ligand>
</feature>
<sequence>MTIKRIVLSGGGTGGHVYPGLSVYQELKRRYPELECLFIGTAKGLESEILKQHPDIQFKTIEISGFKRKLTLSNFKVIFQMLNSTHKAKKMIRDFNPDVVIGTGGFVCGPVLWAATQLKVPTLIHEQNSVAGVTNKFLASKVDKIATSFKEVHRDFAQHPQKLVYTGNPRGQEVLDKVSEIDRLTSQFGLNPDLATVLIFGGSRGAPAINQAAIESVEAFASAPYQVIIGTGKVHYDEWIQYLAERKVTVPANVKIINYIDQMPSLMNQIDLIVSRSGATTLAEITALGLPSILIPSPYVTNNHQVKNALALVNQQAAVMIEEKDLTAQTLKEQIDELMASPSQLKQMSEKAKNLGKPDAIDALVVEIEKLVK</sequence>
<proteinExistence type="inferred from homology"/>
<keyword evidence="2 10" id="KW-0132">Cell division</keyword>
<comment type="caution">
    <text evidence="13">The sequence shown here is derived from an EMBL/GenBank/DDBJ whole genome shotgun (WGS) entry which is preliminary data.</text>
</comment>
<evidence type="ECO:0000256" key="9">
    <source>
        <dbReference type="ARBA" id="ARBA00023316"/>
    </source>
</evidence>
<name>A0A2I1JZ21_9LACT</name>
<dbReference type="UniPathway" id="UPA00219"/>
<keyword evidence="9 10" id="KW-0961">Cell wall biogenesis/degradation</keyword>
<accession>A0A2I1JZ21</accession>
<feature type="domain" description="Glycosyltransferase family 28 N-terminal" evidence="11">
    <location>
        <begin position="6"/>
        <end position="146"/>
    </location>
</feature>
<dbReference type="RefSeq" id="WP_101954343.1">
    <property type="nucleotide sequence ID" value="NZ_PKHE01000012.1"/>
</dbReference>
<keyword evidence="6 10" id="KW-0573">Peptidoglycan synthesis</keyword>
<dbReference type="PANTHER" id="PTHR21015">
    <property type="entry name" value="UDP-N-ACETYLGLUCOSAMINE--N-ACETYLMURAMYL-(PENTAPEPTIDE) PYROPHOSPHORYL-UNDECAPRENOL N-ACETYLGLUCOSAMINE TRANSFERASE 1"/>
    <property type="match status" value="1"/>
</dbReference>
<dbReference type="InterPro" id="IPR006009">
    <property type="entry name" value="GlcNAc_MurG"/>
</dbReference>
<evidence type="ECO:0000256" key="4">
    <source>
        <dbReference type="ARBA" id="ARBA00022679"/>
    </source>
</evidence>
<comment type="pathway">
    <text evidence="10">Cell wall biogenesis; peptidoglycan biosynthesis.</text>
</comment>
<evidence type="ECO:0000256" key="3">
    <source>
        <dbReference type="ARBA" id="ARBA00022676"/>
    </source>
</evidence>
<evidence type="ECO:0000256" key="10">
    <source>
        <dbReference type="HAMAP-Rule" id="MF_00033"/>
    </source>
</evidence>
<organism evidence="13">
    <name type="scientific">Falseniella ignava</name>
    <dbReference type="NCBI Taxonomy" id="137730"/>
    <lineage>
        <taxon>Bacteria</taxon>
        <taxon>Bacillati</taxon>
        <taxon>Bacillota</taxon>
        <taxon>Bacilli</taxon>
        <taxon>Lactobacillales</taxon>
        <taxon>Aerococcaceae</taxon>
        <taxon>Falseniella</taxon>
    </lineage>
</organism>
<dbReference type="PANTHER" id="PTHR21015:SF22">
    <property type="entry name" value="GLYCOSYLTRANSFERASE"/>
    <property type="match status" value="1"/>
</dbReference>
<dbReference type="GO" id="GO:0008360">
    <property type="term" value="P:regulation of cell shape"/>
    <property type="evidence" value="ECO:0007669"/>
    <property type="project" value="UniProtKB-KW"/>
</dbReference>
<comment type="catalytic activity">
    <reaction evidence="10">
        <text>Mur2Ac(oyl-L-Ala-gamma-D-Glu-L-Lys-D-Ala-D-Ala)-di-trans,octa-cis-undecaprenyl diphosphate + UDP-N-acetyl-alpha-D-glucosamine = beta-D-GlcNAc-(1-&gt;4)-Mur2Ac(oyl-L-Ala-gamma-D-Glu-L-Lys-D-Ala-D-Ala)-di-trans,octa-cis-undecaprenyl diphosphate + UDP + H(+)</text>
        <dbReference type="Rhea" id="RHEA:23192"/>
        <dbReference type="ChEBI" id="CHEBI:15378"/>
        <dbReference type="ChEBI" id="CHEBI:57705"/>
        <dbReference type="ChEBI" id="CHEBI:58223"/>
        <dbReference type="ChEBI" id="CHEBI:60032"/>
        <dbReference type="ChEBI" id="CHEBI:60033"/>
        <dbReference type="EC" id="2.4.1.227"/>
    </reaction>
</comment>
<dbReference type="Proteomes" id="UP000234384">
    <property type="component" value="Unassembled WGS sequence"/>
</dbReference>
<feature type="binding site" evidence="10">
    <location>
        <position position="260"/>
    </location>
    <ligand>
        <name>UDP-N-acetyl-alpha-D-glucosamine</name>
        <dbReference type="ChEBI" id="CHEBI:57705"/>
    </ligand>
</feature>
<dbReference type="GO" id="GO:0005975">
    <property type="term" value="P:carbohydrate metabolic process"/>
    <property type="evidence" value="ECO:0007669"/>
    <property type="project" value="InterPro"/>
</dbReference>
<dbReference type="GO" id="GO:0005886">
    <property type="term" value="C:plasma membrane"/>
    <property type="evidence" value="ECO:0007669"/>
    <property type="project" value="UniProtKB-SubCell"/>
</dbReference>
<dbReference type="CDD" id="cd03785">
    <property type="entry name" value="GT28_MurG"/>
    <property type="match status" value="1"/>
</dbReference>
<evidence type="ECO:0000313" key="13">
    <source>
        <dbReference type="EMBL" id="PKY88613.1"/>
    </source>
</evidence>